<gene>
    <name evidence="1" type="ORF">M9Y10_036631</name>
</gene>
<proteinExistence type="predicted"/>
<organism evidence="1 2">
    <name type="scientific">Tritrichomonas musculus</name>
    <dbReference type="NCBI Taxonomy" id="1915356"/>
    <lineage>
        <taxon>Eukaryota</taxon>
        <taxon>Metamonada</taxon>
        <taxon>Parabasalia</taxon>
        <taxon>Tritrichomonadida</taxon>
        <taxon>Tritrichomonadidae</taxon>
        <taxon>Tritrichomonas</taxon>
    </lineage>
</organism>
<dbReference type="Proteomes" id="UP001470230">
    <property type="component" value="Unassembled WGS sequence"/>
</dbReference>
<comment type="caution">
    <text evidence="1">The sequence shown here is derived from an EMBL/GenBank/DDBJ whole genome shotgun (WGS) entry which is preliminary data.</text>
</comment>
<sequence length="183" mass="21712">MQKNNLGIIYRYGYDNVEGKIGNASVYFEEAIRQKEDYLSMYNLAHIHIYDEKIRGDLDKAVDLLIRSSSKFIHSTILLSFVLVKKFRFNIDTIKCEIKNITGIKDILIDQVCLNINEYGMLNRNNYEILYETYKKEYFLYDIKLKAISPTYFEKMREEKTKPKYPNAKEITNMFYEGFGLDI</sequence>
<dbReference type="Gene3D" id="1.25.40.10">
    <property type="entry name" value="Tetratricopeptide repeat domain"/>
    <property type="match status" value="1"/>
</dbReference>
<dbReference type="EMBL" id="JAPFFF010000060">
    <property type="protein sequence ID" value="KAK8837204.1"/>
    <property type="molecule type" value="Genomic_DNA"/>
</dbReference>
<accession>A0ABR2GTD2</accession>
<name>A0ABR2GTD2_9EUKA</name>
<evidence type="ECO:0000313" key="1">
    <source>
        <dbReference type="EMBL" id="KAK8837204.1"/>
    </source>
</evidence>
<dbReference type="SUPFAM" id="SSF81901">
    <property type="entry name" value="HCP-like"/>
    <property type="match status" value="1"/>
</dbReference>
<evidence type="ECO:0000313" key="2">
    <source>
        <dbReference type="Proteomes" id="UP001470230"/>
    </source>
</evidence>
<keyword evidence="2" id="KW-1185">Reference proteome</keyword>
<dbReference type="InterPro" id="IPR011990">
    <property type="entry name" value="TPR-like_helical_dom_sf"/>
</dbReference>
<protein>
    <submittedName>
        <fullName evidence="1">Uncharacterized protein</fullName>
    </submittedName>
</protein>
<reference evidence="1 2" key="1">
    <citation type="submission" date="2024-04" db="EMBL/GenBank/DDBJ databases">
        <title>Tritrichomonas musculus Genome.</title>
        <authorList>
            <person name="Alves-Ferreira E."/>
            <person name="Grigg M."/>
            <person name="Lorenzi H."/>
            <person name="Galac M."/>
        </authorList>
    </citation>
    <scope>NUCLEOTIDE SEQUENCE [LARGE SCALE GENOMIC DNA]</scope>
    <source>
        <strain evidence="1 2">EAF2021</strain>
    </source>
</reference>